<proteinExistence type="predicted"/>
<comment type="caution">
    <text evidence="1">The sequence shown here is derived from an EMBL/GenBank/DDBJ whole genome shotgun (WGS) entry which is preliminary data.</text>
</comment>
<evidence type="ECO:0000313" key="2">
    <source>
        <dbReference type="Proteomes" id="UP000494165"/>
    </source>
</evidence>
<dbReference type="Proteomes" id="UP000494165">
    <property type="component" value="Unassembled WGS sequence"/>
</dbReference>
<evidence type="ECO:0000313" key="1">
    <source>
        <dbReference type="EMBL" id="CAB3366313.1"/>
    </source>
</evidence>
<gene>
    <name evidence="1" type="ORF">CLODIP_2_CD01498</name>
</gene>
<protein>
    <submittedName>
        <fullName evidence="1">Uncharacterized protein</fullName>
    </submittedName>
</protein>
<reference evidence="1 2" key="1">
    <citation type="submission" date="2020-04" db="EMBL/GenBank/DDBJ databases">
        <authorList>
            <person name="Alioto T."/>
            <person name="Alioto T."/>
            <person name="Gomez Garrido J."/>
        </authorList>
    </citation>
    <scope>NUCLEOTIDE SEQUENCE [LARGE SCALE GENOMIC DNA]</scope>
</reference>
<sequence>MGVVATKQAEISLSQQNVGLNYCSILLLKQVVAVVGSGSHYKKQREVVGHGTLVLNSFSLNQIILSVTSQLEWAGWSAFTYDARIPAVEIEKQISSFTDCLQQEE</sequence>
<accession>A0A8S1CM36</accession>
<dbReference type="AlphaFoldDB" id="A0A8S1CM36"/>
<name>A0A8S1CM36_9INSE</name>
<dbReference type="EMBL" id="CADEPI010000024">
    <property type="protein sequence ID" value="CAB3366313.1"/>
    <property type="molecule type" value="Genomic_DNA"/>
</dbReference>
<organism evidence="1 2">
    <name type="scientific">Cloeon dipterum</name>
    <dbReference type="NCBI Taxonomy" id="197152"/>
    <lineage>
        <taxon>Eukaryota</taxon>
        <taxon>Metazoa</taxon>
        <taxon>Ecdysozoa</taxon>
        <taxon>Arthropoda</taxon>
        <taxon>Hexapoda</taxon>
        <taxon>Insecta</taxon>
        <taxon>Pterygota</taxon>
        <taxon>Palaeoptera</taxon>
        <taxon>Ephemeroptera</taxon>
        <taxon>Pisciforma</taxon>
        <taxon>Baetidae</taxon>
        <taxon>Cloeon</taxon>
    </lineage>
</organism>
<keyword evidence="2" id="KW-1185">Reference proteome</keyword>